<dbReference type="AlphaFoldDB" id="A0A0R1E8F0"/>
<evidence type="ECO:0000313" key="2">
    <source>
        <dbReference type="Proteomes" id="UP000002282"/>
    </source>
</evidence>
<feature type="non-terminal residue" evidence="1">
    <location>
        <position position="1"/>
    </location>
</feature>
<organism evidence="1 2">
    <name type="scientific">Drosophila yakuba</name>
    <name type="common">Fruit fly</name>
    <dbReference type="NCBI Taxonomy" id="7245"/>
    <lineage>
        <taxon>Eukaryota</taxon>
        <taxon>Metazoa</taxon>
        <taxon>Ecdysozoa</taxon>
        <taxon>Arthropoda</taxon>
        <taxon>Hexapoda</taxon>
        <taxon>Insecta</taxon>
        <taxon>Pterygota</taxon>
        <taxon>Neoptera</taxon>
        <taxon>Endopterygota</taxon>
        <taxon>Diptera</taxon>
        <taxon>Brachycera</taxon>
        <taxon>Muscomorpha</taxon>
        <taxon>Ephydroidea</taxon>
        <taxon>Drosophilidae</taxon>
        <taxon>Drosophila</taxon>
        <taxon>Sophophora</taxon>
    </lineage>
</organism>
<dbReference type="KEGG" id="dya:Dyak_GE28590"/>
<dbReference type="Proteomes" id="UP000002282">
    <property type="component" value="Unassembled WGS sequence"/>
</dbReference>
<dbReference type="OrthoDB" id="191037at2759"/>
<reference evidence="1 2" key="2">
    <citation type="journal article" date="2007" name="PLoS Biol.">
        <title>Principles of genome evolution in the Drosophila melanogaster species group.</title>
        <authorList>
            <person name="Ranz J.M."/>
            <person name="Maurin D."/>
            <person name="Chan Y.S."/>
            <person name="von Grotthuss M."/>
            <person name="Hillier L.W."/>
            <person name="Roote J."/>
            <person name="Ashburner M."/>
            <person name="Bergman C.M."/>
        </authorList>
    </citation>
    <scope>NUCLEOTIDE SEQUENCE [LARGE SCALE GENOMIC DNA]</scope>
    <source>
        <strain evidence="2">Tai18E2 / Tucson 14021-0261.01</strain>
    </source>
</reference>
<gene>
    <name evidence="1" type="primary">Dyak\GE28590</name>
    <name evidence="1" type="synonym">GE28590</name>
    <name evidence="1" type="ORF">Dyak_GE28590</name>
</gene>
<keyword evidence="2" id="KW-1185">Reference proteome</keyword>
<accession>A0A0R1E8F0</accession>
<dbReference type="EMBL" id="CH895778">
    <property type="protein sequence ID" value="KRK05632.1"/>
    <property type="molecule type" value="Genomic_DNA"/>
</dbReference>
<sequence>LLQYHRPLPKLKNLHASLFRNGLAAYMVVSKVLPVVMLDKTSDANLESYISDESKMKNAMFTNPKYVQVMTEVLPWLDNRGLLDWK</sequence>
<name>A0A0R1E8F0_DROYA</name>
<proteinExistence type="predicted"/>
<evidence type="ECO:0000313" key="1">
    <source>
        <dbReference type="EMBL" id="KRK05632.1"/>
    </source>
</evidence>
<protein>
    <submittedName>
        <fullName evidence="1">Uncharacterized protein</fullName>
    </submittedName>
</protein>
<reference evidence="1 2" key="1">
    <citation type="journal article" date="2007" name="Nature">
        <title>Evolution of genes and genomes on the Drosophila phylogeny.</title>
        <authorList>
            <consortium name="Drosophila 12 Genomes Consortium"/>
            <person name="Clark A.G."/>
            <person name="Eisen M.B."/>
            <person name="Smith D.R."/>
            <person name="Bergman C.M."/>
            <person name="Oliver B."/>
            <person name="Markow T.A."/>
            <person name="Kaufman T.C."/>
            <person name="Kellis M."/>
            <person name="Gelbart W."/>
            <person name="Iyer V.N."/>
            <person name="Pollard D.A."/>
            <person name="Sackton T.B."/>
            <person name="Larracuente A.M."/>
            <person name="Singh N.D."/>
            <person name="Abad J.P."/>
            <person name="Abt D.N."/>
            <person name="Adryan B."/>
            <person name="Aguade M."/>
            <person name="Akashi H."/>
            <person name="Anderson W.W."/>
            <person name="Aquadro C.F."/>
            <person name="Ardell D.H."/>
            <person name="Arguello R."/>
            <person name="Artieri C.G."/>
            <person name="Barbash D.A."/>
            <person name="Barker D."/>
            <person name="Barsanti P."/>
            <person name="Batterham P."/>
            <person name="Batzoglou S."/>
            <person name="Begun D."/>
            <person name="Bhutkar A."/>
            <person name="Blanco E."/>
            <person name="Bosak S.A."/>
            <person name="Bradley R.K."/>
            <person name="Brand A.D."/>
            <person name="Brent M.R."/>
            <person name="Brooks A.N."/>
            <person name="Brown R.H."/>
            <person name="Butlin R.K."/>
            <person name="Caggese C."/>
            <person name="Calvi B.R."/>
            <person name="Bernardo de Carvalho A."/>
            <person name="Caspi A."/>
            <person name="Castrezana S."/>
            <person name="Celniker S.E."/>
            <person name="Chang J.L."/>
            <person name="Chapple C."/>
            <person name="Chatterji S."/>
            <person name="Chinwalla A."/>
            <person name="Civetta A."/>
            <person name="Clifton S.W."/>
            <person name="Comeron J.M."/>
            <person name="Costello J.C."/>
            <person name="Coyne J.A."/>
            <person name="Daub J."/>
            <person name="David R.G."/>
            <person name="Delcher A.L."/>
            <person name="Delehaunty K."/>
            <person name="Do C.B."/>
            <person name="Ebling H."/>
            <person name="Edwards K."/>
            <person name="Eickbush T."/>
            <person name="Evans J.D."/>
            <person name="Filipski A."/>
            <person name="Findeiss S."/>
            <person name="Freyhult E."/>
            <person name="Fulton L."/>
            <person name="Fulton R."/>
            <person name="Garcia A.C."/>
            <person name="Gardiner A."/>
            <person name="Garfield D.A."/>
            <person name="Garvin B.E."/>
            <person name="Gibson G."/>
            <person name="Gilbert D."/>
            <person name="Gnerre S."/>
            <person name="Godfrey J."/>
            <person name="Good R."/>
            <person name="Gotea V."/>
            <person name="Gravely B."/>
            <person name="Greenberg A.J."/>
            <person name="Griffiths-Jones S."/>
            <person name="Gross S."/>
            <person name="Guigo R."/>
            <person name="Gustafson E.A."/>
            <person name="Haerty W."/>
            <person name="Hahn M.W."/>
            <person name="Halligan D.L."/>
            <person name="Halpern A.L."/>
            <person name="Halter G.M."/>
            <person name="Han M.V."/>
            <person name="Heger A."/>
            <person name="Hillier L."/>
            <person name="Hinrichs A.S."/>
            <person name="Holmes I."/>
            <person name="Hoskins R.A."/>
            <person name="Hubisz M.J."/>
            <person name="Hultmark D."/>
            <person name="Huntley M.A."/>
            <person name="Jaffe D.B."/>
            <person name="Jagadeeshan S."/>
            <person name="Jeck W.R."/>
            <person name="Johnson J."/>
            <person name="Jones C.D."/>
            <person name="Jordan W.C."/>
            <person name="Karpen G.H."/>
            <person name="Kataoka E."/>
            <person name="Keightley P.D."/>
            <person name="Kheradpour P."/>
            <person name="Kirkness E.F."/>
            <person name="Koerich L.B."/>
            <person name="Kristiansen K."/>
            <person name="Kudrna D."/>
            <person name="Kulathinal R.J."/>
            <person name="Kumar S."/>
            <person name="Kwok R."/>
            <person name="Lander E."/>
            <person name="Langley C.H."/>
            <person name="Lapoint R."/>
            <person name="Lazzaro B.P."/>
            <person name="Lee S.J."/>
            <person name="Levesque L."/>
            <person name="Li R."/>
            <person name="Lin C.F."/>
            <person name="Lin M.F."/>
            <person name="Lindblad-Toh K."/>
            <person name="Llopart A."/>
            <person name="Long M."/>
            <person name="Low L."/>
            <person name="Lozovsky E."/>
            <person name="Lu J."/>
            <person name="Luo M."/>
            <person name="Machado C.A."/>
            <person name="Makalowski W."/>
            <person name="Marzo M."/>
            <person name="Matsuda M."/>
            <person name="Matzkin L."/>
            <person name="McAllister B."/>
            <person name="McBride C.S."/>
            <person name="McKernan B."/>
            <person name="McKernan K."/>
            <person name="Mendez-Lago M."/>
            <person name="Minx P."/>
            <person name="Mollenhauer M.U."/>
            <person name="Montooth K."/>
            <person name="Mount S.M."/>
            <person name="Mu X."/>
            <person name="Myers E."/>
            <person name="Negre B."/>
            <person name="Newfeld S."/>
            <person name="Nielsen R."/>
            <person name="Noor M.A."/>
            <person name="O'Grady P."/>
            <person name="Pachter L."/>
            <person name="Papaceit M."/>
            <person name="Parisi M.J."/>
            <person name="Parisi M."/>
            <person name="Parts L."/>
            <person name="Pedersen J.S."/>
            <person name="Pesole G."/>
            <person name="Phillippy A.M."/>
            <person name="Ponting C.P."/>
            <person name="Pop M."/>
            <person name="Porcelli D."/>
            <person name="Powell J.R."/>
            <person name="Prohaska S."/>
            <person name="Pruitt K."/>
            <person name="Puig M."/>
            <person name="Quesneville H."/>
            <person name="Ram K.R."/>
            <person name="Rand D."/>
            <person name="Rasmussen M.D."/>
            <person name="Reed L.K."/>
            <person name="Reenan R."/>
            <person name="Reily A."/>
            <person name="Remington K.A."/>
            <person name="Rieger T.T."/>
            <person name="Ritchie M.G."/>
            <person name="Robin C."/>
            <person name="Rogers Y.H."/>
            <person name="Rohde C."/>
            <person name="Rozas J."/>
            <person name="Rubenfield M.J."/>
            <person name="Ruiz A."/>
            <person name="Russo S."/>
            <person name="Salzberg S.L."/>
            <person name="Sanchez-Gracia A."/>
            <person name="Saranga D.J."/>
            <person name="Sato H."/>
            <person name="Schaeffer S.W."/>
            <person name="Schatz M.C."/>
            <person name="Schlenke T."/>
            <person name="Schwartz R."/>
            <person name="Segarra C."/>
            <person name="Singh R.S."/>
            <person name="Sirot L."/>
            <person name="Sirota M."/>
            <person name="Sisneros N.B."/>
            <person name="Smith C.D."/>
            <person name="Smith T.F."/>
            <person name="Spieth J."/>
            <person name="Stage D.E."/>
            <person name="Stark A."/>
            <person name="Stephan W."/>
            <person name="Strausberg R.L."/>
            <person name="Strempel S."/>
            <person name="Sturgill D."/>
            <person name="Sutton G."/>
            <person name="Sutton G.G."/>
            <person name="Tao W."/>
            <person name="Teichmann S."/>
            <person name="Tobari Y.N."/>
            <person name="Tomimura Y."/>
            <person name="Tsolas J.M."/>
            <person name="Valente V.L."/>
            <person name="Venter E."/>
            <person name="Venter J.C."/>
            <person name="Vicario S."/>
            <person name="Vieira F.G."/>
            <person name="Vilella A.J."/>
            <person name="Villasante A."/>
            <person name="Walenz B."/>
            <person name="Wang J."/>
            <person name="Wasserman M."/>
            <person name="Watts T."/>
            <person name="Wilson D."/>
            <person name="Wilson R.K."/>
            <person name="Wing R.A."/>
            <person name="Wolfner M.F."/>
            <person name="Wong A."/>
            <person name="Wong G.K."/>
            <person name="Wu C.I."/>
            <person name="Wu G."/>
            <person name="Yamamoto D."/>
            <person name="Yang H.P."/>
            <person name="Yang S.P."/>
            <person name="Yorke J.A."/>
            <person name="Yoshida K."/>
            <person name="Zdobnov E."/>
            <person name="Zhang P."/>
            <person name="Zhang Y."/>
            <person name="Zimin A.V."/>
            <person name="Baldwin J."/>
            <person name="Abdouelleil A."/>
            <person name="Abdulkadir J."/>
            <person name="Abebe A."/>
            <person name="Abera B."/>
            <person name="Abreu J."/>
            <person name="Acer S.C."/>
            <person name="Aftuck L."/>
            <person name="Alexander A."/>
            <person name="An P."/>
            <person name="Anderson E."/>
            <person name="Anderson S."/>
            <person name="Arachi H."/>
            <person name="Azer M."/>
            <person name="Bachantsang P."/>
            <person name="Barry A."/>
            <person name="Bayul T."/>
            <person name="Berlin A."/>
            <person name="Bessette D."/>
            <person name="Bloom T."/>
            <person name="Blye J."/>
            <person name="Boguslavskiy L."/>
            <person name="Bonnet C."/>
            <person name="Boukhgalter B."/>
            <person name="Bourzgui I."/>
            <person name="Brown A."/>
            <person name="Cahill P."/>
            <person name="Channer S."/>
            <person name="Cheshatsang Y."/>
            <person name="Chuda L."/>
            <person name="Citroen M."/>
            <person name="Collymore A."/>
            <person name="Cooke P."/>
            <person name="Costello M."/>
            <person name="D'Aco K."/>
            <person name="Daza R."/>
            <person name="De Haan G."/>
            <person name="DeGray S."/>
            <person name="DeMaso C."/>
            <person name="Dhargay N."/>
            <person name="Dooley K."/>
            <person name="Dooley E."/>
            <person name="Doricent M."/>
            <person name="Dorje P."/>
            <person name="Dorjee K."/>
            <person name="Dupes A."/>
            <person name="Elong R."/>
            <person name="Falk J."/>
            <person name="Farina A."/>
            <person name="Faro S."/>
            <person name="Ferguson D."/>
            <person name="Fisher S."/>
            <person name="Foley C.D."/>
            <person name="Franke A."/>
            <person name="Friedrich D."/>
            <person name="Gadbois L."/>
            <person name="Gearin G."/>
            <person name="Gearin C.R."/>
            <person name="Giannoukos G."/>
            <person name="Goode T."/>
            <person name="Graham J."/>
            <person name="Grandbois E."/>
            <person name="Grewal S."/>
            <person name="Gyaltsen K."/>
            <person name="Hafez N."/>
            <person name="Hagos B."/>
            <person name="Hall J."/>
            <person name="Henson C."/>
            <person name="Hollinger A."/>
            <person name="Honan T."/>
            <person name="Huard M.D."/>
            <person name="Hughes L."/>
            <person name="Hurhula B."/>
            <person name="Husby M.E."/>
            <person name="Kamat A."/>
            <person name="Kanga B."/>
            <person name="Kashin S."/>
            <person name="Khazanovich D."/>
            <person name="Kisner P."/>
            <person name="Lance K."/>
            <person name="Lara M."/>
            <person name="Lee W."/>
            <person name="Lennon N."/>
            <person name="Letendre F."/>
            <person name="LeVine R."/>
            <person name="Lipovsky A."/>
            <person name="Liu X."/>
            <person name="Liu J."/>
            <person name="Liu S."/>
            <person name="Lokyitsang T."/>
            <person name="Lokyitsang Y."/>
            <person name="Lubonja R."/>
            <person name="Lui A."/>
            <person name="MacDonald P."/>
            <person name="Magnisalis V."/>
            <person name="Maru K."/>
            <person name="Matthews C."/>
            <person name="McCusker W."/>
            <person name="McDonough S."/>
            <person name="Mehta T."/>
            <person name="Meldrim J."/>
            <person name="Meneus L."/>
            <person name="Mihai O."/>
            <person name="Mihalev A."/>
            <person name="Mihova T."/>
            <person name="Mittelman R."/>
            <person name="Mlenga V."/>
            <person name="Montmayeur A."/>
            <person name="Mulrain L."/>
            <person name="Navidi A."/>
            <person name="Naylor J."/>
            <person name="Negash T."/>
            <person name="Nguyen T."/>
            <person name="Nguyen N."/>
            <person name="Nicol R."/>
            <person name="Norbu C."/>
            <person name="Norbu N."/>
            <person name="Novod N."/>
            <person name="O'Neill B."/>
            <person name="Osman S."/>
            <person name="Markiewicz E."/>
            <person name="Oyono O.L."/>
            <person name="Patti C."/>
            <person name="Phunkhang P."/>
            <person name="Pierre F."/>
            <person name="Priest M."/>
            <person name="Raghuraman S."/>
            <person name="Rege F."/>
            <person name="Reyes R."/>
            <person name="Rise C."/>
            <person name="Rogov P."/>
            <person name="Ross K."/>
            <person name="Ryan E."/>
            <person name="Settipalli S."/>
            <person name="Shea T."/>
            <person name="Sherpa N."/>
            <person name="Shi L."/>
            <person name="Shih D."/>
            <person name="Sparrow T."/>
            <person name="Spaulding J."/>
            <person name="Stalker J."/>
            <person name="Stange-Thomann N."/>
            <person name="Stavropoulos S."/>
            <person name="Stone C."/>
            <person name="Strader C."/>
            <person name="Tesfaye S."/>
            <person name="Thomson T."/>
            <person name="Thoulutsang Y."/>
            <person name="Thoulutsang D."/>
            <person name="Topham K."/>
            <person name="Topping I."/>
            <person name="Tsamla T."/>
            <person name="Vassiliev H."/>
            <person name="Vo A."/>
            <person name="Wangchuk T."/>
            <person name="Wangdi T."/>
            <person name="Weiand M."/>
            <person name="Wilkinson J."/>
            <person name="Wilson A."/>
            <person name="Yadav S."/>
            <person name="Young G."/>
            <person name="Yu Q."/>
            <person name="Zembek L."/>
            <person name="Zhong D."/>
            <person name="Zimmer A."/>
            <person name="Zwirko Z."/>
            <person name="Jaffe D.B."/>
            <person name="Alvarez P."/>
            <person name="Brockman W."/>
            <person name="Butler J."/>
            <person name="Chin C."/>
            <person name="Gnerre S."/>
            <person name="Grabherr M."/>
            <person name="Kleber M."/>
            <person name="Mauceli E."/>
            <person name="MacCallum I."/>
        </authorList>
    </citation>
    <scope>NUCLEOTIDE SEQUENCE [LARGE SCALE GENOMIC DNA]</scope>
    <source>
        <strain evidence="2">Tai18E2 / Tucson 14021-0261.01</strain>
    </source>
</reference>